<evidence type="ECO:0000313" key="2">
    <source>
        <dbReference type="EMBL" id="SET85515.1"/>
    </source>
</evidence>
<evidence type="ECO:0000259" key="1">
    <source>
        <dbReference type="Pfam" id="PF21818"/>
    </source>
</evidence>
<organism evidence="2 3">
    <name type="scientific">Natrinema hispanicum</name>
    <dbReference type="NCBI Taxonomy" id="392421"/>
    <lineage>
        <taxon>Archaea</taxon>
        <taxon>Methanobacteriati</taxon>
        <taxon>Methanobacteriota</taxon>
        <taxon>Stenosarchaea group</taxon>
        <taxon>Halobacteria</taxon>
        <taxon>Halobacteriales</taxon>
        <taxon>Natrialbaceae</taxon>
        <taxon>Natrinema</taxon>
    </lineage>
</organism>
<dbReference type="InterPro" id="IPR049251">
    <property type="entry name" value="DUF6884"/>
</dbReference>
<evidence type="ECO:0000313" key="3">
    <source>
        <dbReference type="Proteomes" id="UP000199320"/>
    </source>
</evidence>
<gene>
    <name evidence="2" type="ORF">SAMN04488694_11470</name>
</gene>
<reference evidence="3" key="1">
    <citation type="submission" date="2016-10" db="EMBL/GenBank/DDBJ databases">
        <authorList>
            <person name="Varghese N."/>
            <person name="Submissions S."/>
        </authorList>
    </citation>
    <scope>NUCLEOTIDE SEQUENCE [LARGE SCALE GENOMIC DNA]</scope>
    <source>
        <strain evidence="3">CDM_6</strain>
    </source>
</reference>
<sequence>MDILVIDQCSNSKSYPDESVVFDAAEIDDTGLDELRARDDAVSVPARKLYEGRQQQYISEAVDSLRADGHTVDRYFISAGFGLVAEREELPPYNATFAEMTASEIDSRSASLEISERTRDAITSSSYDIVFFALGSDYYRALELSDVLSALPADTLGVTFNQEEFADQYENVISIPARTEQAKEQGTIVVALKGNYLKNFADNLAYDNEPDSLDDVESACLSEPTSQQDLTDF</sequence>
<proteinExistence type="predicted"/>
<accession>A0A1I0HNI1</accession>
<dbReference type="OrthoDB" id="303487at2157"/>
<keyword evidence="3" id="KW-1185">Reference proteome</keyword>
<dbReference type="Proteomes" id="UP000199320">
    <property type="component" value="Unassembled WGS sequence"/>
</dbReference>
<name>A0A1I0HNI1_9EURY</name>
<dbReference type="RefSeq" id="WP_092933876.1">
    <property type="nucleotide sequence ID" value="NZ_FOIC01000014.1"/>
</dbReference>
<protein>
    <recommendedName>
        <fullName evidence="1">DUF6884 domain-containing protein</fullName>
    </recommendedName>
</protein>
<feature type="domain" description="DUF6884" evidence="1">
    <location>
        <begin position="43"/>
        <end position="143"/>
    </location>
</feature>
<dbReference type="AlphaFoldDB" id="A0A1I0HNI1"/>
<dbReference type="STRING" id="392421.SAMN04488694_11470"/>
<dbReference type="Pfam" id="PF21818">
    <property type="entry name" value="DUF6884"/>
    <property type="match status" value="1"/>
</dbReference>
<dbReference type="EMBL" id="FOIC01000014">
    <property type="protein sequence ID" value="SET85515.1"/>
    <property type="molecule type" value="Genomic_DNA"/>
</dbReference>